<dbReference type="RefSeq" id="WP_013557592.1">
    <property type="nucleotide sequence ID" value="NC_014958.1"/>
</dbReference>
<dbReference type="KEGG" id="dmr:Deima_2452"/>
<dbReference type="InterPro" id="IPR015424">
    <property type="entry name" value="PyrdxlP-dep_Trfase"/>
</dbReference>
<dbReference type="GO" id="GO:0008483">
    <property type="term" value="F:transaminase activity"/>
    <property type="evidence" value="ECO:0007669"/>
    <property type="project" value="UniProtKB-KW"/>
</dbReference>
<dbReference type="PANTHER" id="PTHR46577">
    <property type="entry name" value="HTH-TYPE TRANSCRIPTIONAL REGULATORY PROTEIN GABR"/>
    <property type="match status" value="1"/>
</dbReference>
<evidence type="ECO:0000313" key="7">
    <source>
        <dbReference type="EMBL" id="ADV68087.1"/>
    </source>
</evidence>
<keyword evidence="7" id="KW-0808">Transferase</keyword>
<dbReference type="PROSITE" id="PS50949">
    <property type="entry name" value="HTH_GNTR"/>
    <property type="match status" value="1"/>
</dbReference>
<dbReference type="EMBL" id="CP002454">
    <property type="protein sequence ID" value="ADV68087.1"/>
    <property type="molecule type" value="Genomic_DNA"/>
</dbReference>
<keyword evidence="4" id="KW-0238">DNA-binding</keyword>
<evidence type="ECO:0000256" key="5">
    <source>
        <dbReference type="ARBA" id="ARBA00023163"/>
    </source>
</evidence>
<dbReference type="InterPro" id="IPR036388">
    <property type="entry name" value="WH-like_DNA-bd_sf"/>
</dbReference>
<dbReference type="InterPro" id="IPR004839">
    <property type="entry name" value="Aminotransferase_I/II_large"/>
</dbReference>
<sequence length="500" mass="53170">MARTPAPLEAKARRPLAARAALPFTIPLDREAPESLPQQIAAYLRAAIRDGRLPPGTPLPSSRALARDLGVSRGVPLDAYAHLLTEGYLEAQHGSGTRVARDLPPGAPTPVRAAPPTWLPPLIPAPVDPPATPGGVHLRLGQPTTRTLDTHAWRAAWTHATRAAPPDDYGDPRGDPALRAALATFIGRARALSAHPDDLILTNGSAQAITLIARALLPPSATVAFEDPGYRLARTALAEAGARILPIAVDDDGLRVDTLPVGPDAPRLVFVTPSHQYPLGVRLALPRRLALLAWARAHDALIIEDDYDGEYRYDAPPLPPLASLDNTGRVLYVGTLSKVLTPAVRTAFIHAAPPLAARLTRARQVTDAGGDAITQAALAHFIAGGHLDRHVRRTARTYAQVRQTLSDALLPLKPHATLRGLDAGLHACLDLAPPLRADRVAAALATRGVHVQTLRGYYAEPSEHQALLLGYGSLTHADAQHAARTLRSVIMALRDEEGAA</sequence>
<dbReference type="InterPro" id="IPR000524">
    <property type="entry name" value="Tscrpt_reg_HTH_GntR"/>
</dbReference>
<dbReference type="eggNOG" id="COG1167">
    <property type="taxonomic scope" value="Bacteria"/>
</dbReference>
<feature type="domain" description="HTH gntR-type" evidence="6">
    <location>
        <begin position="34"/>
        <end position="102"/>
    </location>
</feature>
<keyword evidence="8" id="KW-1185">Reference proteome</keyword>
<dbReference type="PANTHER" id="PTHR46577:SF1">
    <property type="entry name" value="HTH-TYPE TRANSCRIPTIONAL REGULATORY PROTEIN GABR"/>
    <property type="match status" value="1"/>
</dbReference>
<dbReference type="GO" id="GO:0003677">
    <property type="term" value="F:DNA binding"/>
    <property type="evidence" value="ECO:0007669"/>
    <property type="project" value="UniProtKB-KW"/>
</dbReference>
<dbReference type="InterPro" id="IPR036390">
    <property type="entry name" value="WH_DNA-bd_sf"/>
</dbReference>
<dbReference type="SMART" id="SM00345">
    <property type="entry name" value="HTH_GNTR"/>
    <property type="match status" value="1"/>
</dbReference>
<protein>
    <submittedName>
        <fullName evidence="7">Transcriptional regulator, GntR family with aminotransferase domain protein</fullName>
    </submittedName>
</protein>
<organism evidence="7 8">
    <name type="scientific">Deinococcus maricopensis (strain DSM 21211 / LMG 22137 / NRRL B-23946 / LB-34)</name>
    <dbReference type="NCBI Taxonomy" id="709986"/>
    <lineage>
        <taxon>Bacteria</taxon>
        <taxon>Thermotogati</taxon>
        <taxon>Deinococcota</taxon>
        <taxon>Deinococci</taxon>
        <taxon>Deinococcales</taxon>
        <taxon>Deinococcaceae</taxon>
        <taxon>Deinococcus</taxon>
    </lineage>
</organism>
<evidence type="ECO:0000256" key="3">
    <source>
        <dbReference type="ARBA" id="ARBA00023015"/>
    </source>
</evidence>
<keyword evidence="2" id="KW-0663">Pyridoxal phosphate</keyword>
<proteinExistence type="inferred from homology"/>
<evidence type="ECO:0000256" key="2">
    <source>
        <dbReference type="ARBA" id="ARBA00022898"/>
    </source>
</evidence>
<dbReference type="Gene3D" id="3.40.640.10">
    <property type="entry name" value="Type I PLP-dependent aspartate aminotransferase-like (Major domain)"/>
    <property type="match status" value="1"/>
</dbReference>
<dbReference type="STRING" id="709986.Deima_2452"/>
<dbReference type="InterPro" id="IPR051446">
    <property type="entry name" value="HTH_trans_reg/aminotransferase"/>
</dbReference>
<keyword evidence="7" id="KW-0032">Aminotransferase</keyword>
<keyword evidence="3" id="KW-0805">Transcription regulation</keyword>
<comment type="similarity">
    <text evidence="1">In the C-terminal section; belongs to the class-I pyridoxal-phosphate-dependent aminotransferase family.</text>
</comment>
<name>E8UAJ8_DEIML</name>
<evidence type="ECO:0000256" key="1">
    <source>
        <dbReference type="ARBA" id="ARBA00005384"/>
    </source>
</evidence>
<dbReference type="SUPFAM" id="SSF53383">
    <property type="entry name" value="PLP-dependent transferases"/>
    <property type="match status" value="1"/>
</dbReference>
<dbReference type="GO" id="GO:0030170">
    <property type="term" value="F:pyridoxal phosphate binding"/>
    <property type="evidence" value="ECO:0007669"/>
    <property type="project" value="InterPro"/>
</dbReference>
<dbReference type="AlphaFoldDB" id="E8UAJ8"/>
<dbReference type="InterPro" id="IPR015421">
    <property type="entry name" value="PyrdxlP-dep_Trfase_major"/>
</dbReference>
<dbReference type="GO" id="GO:0003700">
    <property type="term" value="F:DNA-binding transcription factor activity"/>
    <property type="evidence" value="ECO:0007669"/>
    <property type="project" value="InterPro"/>
</dbReference>
<dbReference type="Pfam" id="PF00155">
    <property type="entry name" value="Aminotran_1_2"/>
    <property type="match status" value="1"/>
</dbReference>
<gene>
    <name evidence="7" type="ordered locus">Deima_2452</name>
</gene>
<dbReference type="Gene3D" id="1.10.10.10">
    <property type="entry name" value="Winged helix-like DNA-binding domain superfamily/Winged helix DNA-binding domain"/>
    <property type="match status" value="1"/>
</dbReference>
<dbReference type="Pfam" id="PF00392">
    <property type="entry name" value="GntR"/>
    <property type="match status" value="1"/>
</dbReference>
<dbReference type="OrthoDB" id="9808770at2"/>
<dbReference type="CDD" id="cd00609">
    <property type="entry name" value="AAT_like"/>
    <property type="match status" value="1"/>
</dbReference>
<evidence type="ECO:0000256" key="4">
    <source>
        <dbReference type="ARBA" id="ARBA00023125"/>
    </source>
</evidence>
<evidence type="ECO:0000313" key="8">
    <source>
        <dbReference type="Proteomes" id="UP000008635"/>
    </source>
</evidence>
<reference evidence="8" key="2">
    <citation type="submission" date="2011-01" db="EMBL/GenBank/DDBJ databases">
        <title>The complete genome of Deinococcus maricopensis DSM 21211.</title>
        <authorList>
            <consortium name="US DOE Joint Genome Institute (JGI-PGF)"/>
            <person name="Lucas S."/>
            <person name="Copeland A."/>
            <person name="Lapidus A."/>
            <person name="Goodwin L."/>
            <person name="Pitluck S."/>
            <person name="Kyrpides N."/>
            <person name="Mavromatis K."/>
            <person name="Pagani I."/>
            <person name="Ivanova N."/>
            <person name="Ovchinnikova G."/>
            <person name="Zeytun A."/>
            <person name="Detter J.C."/>
            <person name="Han C."/>
            <person name="Land M."/>
            <person name="Hauser L."/>
            <person name="Markowitz V."/>
            <person name="Cheng J.-F."/>
            <person name="Hugenholtz P."/>
            <person name="Woyke T."/>
            <person name="Wu D."/>
            <person name="Pukall R."/>
            <person name="Gehrich-Schroeter G."/>
            <person name="Brambilla E."/>
            <person name="Klenk H.-P."/>
            <person name="Eisen J.A."/>
        </authorList>
    </citation>
    <scope>NUCLEOTIDE SEQUENCE [LARGE SCALE GENOMIC DNA]</scope>
    <source>
        <strain evidence="8">DSM 21211 / LMG 22137 / NRRL B-23946 / LB-34</strain>
    </source>
</reference>
<dbReference type="Proteomes" id="UP000008635">
    <property type="component" value="Chromosome"/>
</dbReference>
<reference evidence="7 8" key="1">
    <citation type="journal article" date="2011" name="Stand. Genomic Sci.">
        <title>Complete genome sequence of Deinococcus maricopensis type strain (LB-34).</title>
        <authorList>
            <person name="Pukall R."/>
            <person name="Zeytun A."/>
            <person name="Lucas S."/>
            <person name="Lapidus A."/>
            <person name="Hammon N."/>
            <person name="Deshpande S."/>
            <person name="Nolan M."/>
            <person name="Cheng J.F."/>
            <person name="Pitluck S."/>
            <person name="Liolios K."/>
            <person name="Pagani I."/>
            <person name="Mikhailova N."/>
            <person name="Ivanova N."/>
            <person name="Mavromatis K."/>
            <person name="Pati A."/>
            <person name="Tapia R."/>
            <person name="Han C."/>
            <person name="Goodwin L."/>
            <person name="Chen A."/>
            <person name="Palaniappan K."/>
            <person name="Land M."/>
            <person name="Hauser L."/>
            <person name="Chang Y.J."/>
            <person name="Jeffries C.D."/>
            <person name="Brambilla E.M."/>
            <person name="Rohde M."/>
            <person name="Goker M."/>
            <person name="Detter J.C."/>
            <person name="Woyke T."/>
            <person name="Bristow J."/>
            <person name="Eisen J.A."/>
            <person name="Markowitz V."/>
            <person name="Hugenholtz P."/>
            <person name="Kyrpides N.C."/>
            <person name="Klenk H.P."/>
        </authorList>
    </citation>
    <scope>NUCLEOTIDE SEQUENCE [LARGE SCALE GENOMIC DNA]</scope>
    <source>
        <strain evidence="8">DSM 21211 / LMG 22137 / NRRL B-23946 / LB-34</strain>
    </source>
</reference>
<dbReference type="SUPFAM" id="SSF46785">
    <property type="entry name" value="Winged helix' DNA-binding domain"/>
    <property type="match status" value="1"/>
</dbReference>
<dbReference type="CDD" id="cd07377">
    <property type="entry name" value="WHTH_GntR"/>
    <property type="match status" value="1"/>
</dbReference>
<dbReference type="HOGENOM" id="CLU_017584_0_1_0"/>
<evidence type="ECO:0000259" key="6">
    <source>
        <dbReference type="PROSITE" id="PS50949"/>
    </source>
</evidence>
<accession>E8UAJ8</accession>
<keyword evidence="5" id="KW-0804">Transcription</keyword>